<dbReference type="AlphaFoldDB" id="A0A6T6ASI4"/>
<gene>
    <name evidence="1" type="ORF">CCAE0312_LOCUS617</name>
    <name evidence="2" type="ORF">CCAE0312_LOCUS618</name>
</gene>
<dbReference type="InterPro" id="IPR007402">
    <property type="entry name" value="DUF455"/>
</dbReference>
<sequence>MDCDGTPFSLSSLFECAISVLNTASVPTKATLTHKFAAHWSKGDLPLWSRRIDDVDTVGCTTLVPDHPARSVPTSSMPPPMRREGSKKVVKFIHGLCHAEGVAIDLMWDLIARSILLWGRSIVGSLDDAKKGRELDHHRMDLGEFPREFYDDWVGIADEEARHFESWAERFEQVSGGAKYGCFQMHDGLWNSAVETSSDILARLAIVHGVHEARGLDVFPKAEVRFLESCDPVSVDLLRRNLKDEIRHVGTAIRWLTFLCESRGLDPVTTFHRLVRQHFHGPLPGPFNAEARTLAGMTPEWYQPLA</sequence>
<proteinExistence type="predicted"/>
<organism evidence="2">
    <name type="scientific">Compsopogon caeruleus</name>
    <dbReference type="NCBI Taxonomy" id="31354"/>
    <lineage>
        <taxon>Eukaryota</taxon>
        <taxon>Rhodophyta</taxon>
        <taxon>Compsopogonophyceae</taxon>
        <taxon>Compsopogonales</taxon>
        <taxon>Compsopogonaceae</taxon>
        <taxon>Compsopogon</taxon>
    </lineage>
</organism>
<dbReference type="PANTHER" id="PTHR42782">
    <property type="entry name" value="SI:CH73-314G15.3"/>
    <property type="match status" value="1"/>
</dbReference>
<dbReference type="EMBL" id="HBGH01001267">
    <property type="protein sequence ID" value="CAD9222814.1"/>
    <property type="molecule type" value="Transcribed_RNA"/>
</dbReference>
<name>A0A6T6ASI4_9RHOD</name>
<dbReference type="EMBL" id="HBGH01001268">
    <property type="protein sequence ID" value="CAD9222819.1"/>
    <property type="molecule type" value="Transcribed_RNA"/>
</dbReference>
<dbReference type="PIRSF" id="PIRSF012318">
    <property type="entry name" value="UCP012318"/>
    <property type="match status" value="1"/>
</dbReference>
<evidence type="ECO:0000313" key="2">
    <source>
        <dbReference type="EMBL" id="CAD9222819.1"/>
    </source>
</evidence>
<dbReference type="InterPro" id="IPR009078">
    <property type="entry name" value="Ferritin-like_SF"/>
</dbReference>
<dbReference type="SUPFAM" id="SSF47240">
    <property type="entry name" value="Ferritin-like"/>
    <property type="match status" value="1"/>
</dbReference>
<accession>A0A6T6ASI4</accession>
<dbReference type="Pfam" id="PF04305">
    <property type="entry name" value="DUF455"/>
    <property type="match status" value="1"/>
</dbReference>
<dbReference type="CDD" id="cd00657">
    <property type="entry name" value="Ferritin_like"/>
    <property type="match status" value="1"/>
</dbReference>
<protein>
    <recommendedName>
        <fullName evidence="3">Ferritin-like domain-containing protein</fullName>
    </recommendedName>
</protein>
<dbReference type="PANTHER" id="PTHR42782:SF2">
    <property type="entry name" value="3-OXOACYL-[ACYL-CARRIER-PROTEIN] SYNTHASE-LIKE PROTEIN"/>
    <property type="match status" value="1"/>
</dbReference>
<dbReference type="InterPro" id="IPR011197">
    <property type="entry name" value="UCP012318"/>
</dbReference>
<evidence type="ECO:0000313" key="1">
    <source>
        <dbReference type="EMBL" id="CAD9222814.1"/>
    </source>
</evidence>
<evidence type="ECO:0008006" key="3">
    <source>
        <dbReference type="Google" id="ProtNLM"/>
    </source>
</evidence>
<reference evidence="2" key="1">
    <citation type="submission" date="2021-01" db="EMBL/GenBank/DDBJ databases">
        <authorList>
            <person name="Corre E."/>
            <person name="Pelletier E."/>
            <person name="Niang G."/>
            <person name="Scheremetjew M."/>
            <person name="Finn R."/>
            <person name="Kale V."/>
            <person name="Holt S."/>
            <person name="Cochrane G."/>
            <person name="Meng A."/>
            <person name="Brown T."/>
            <person name="Cohen L."/>
        </authorList>
    </citation>
    <scope>NUCLEOTIDE SEQUENCE</scope>
    <source>
        <strain evidence="2">SAG 36.94</strain>
    </source>
</reference>